<evidence type="ECO:0000256" key="2">
    <source>
        <dbReference type="ARBA" id="ARBA00006012"/>
    </source>
</evidence>
<proteinExistence type="inferred from homology"/>
<dbReference type="Pfam" id="PF19055">
    <property type="entry name" value="ABC2_membrane_7"/>
    <property type="match status" value="1"/>
</dbReference>
<feature type="transmembrane region" description="Helical" evidence="12">
    <location>
        <begin position="2866"/>
        <end position="2888"/>
    </location>
</feature>
<dbReference type="GO" id="GO:0140359">
    <property type="term" value="F:ABC-type transporter activity"/>
    <property type="evidence" value="ECO:0007669"/>
    <property type="project" value="InterPro"/>
</dbReference>
<feature type="transmembrane region" description="Helical" evidence="12">
    <location>
        <begin position="2672"/>
        <end position="2697"/>
    </location>
</feature>
<dbReference type="Pfam" id="PF07727">
    <property type="entry name" value="RVT_2"/>
    <property type="match status" value="1"/>
</dbReference>
<dbReference type="Pfam" id="PF00005">
    <property type="entry name" value="ABC_tran"/>
    <property type="match status" value="2"/>
</dbReference>
<keyword evidence="7" id="KW-0378">Hydrolase</keyword>
<feature type="compositionally biased region" description="Basic and acidic residues" evidence="11">
    <location>
        <begin position="2230"/>
        <end position="2244"/>
    </location>
</feature>
<dbReference type="InterPro" id="IPR027417">
    <property type="entry name" value="P-loop_NTPase"/>
</dbReference>
<feature type="compositionally biased region" description="Pro residues" evidence="11">
    <location>
        <begin position="1032"/>
        <end position="1041"/>
    </location>
</feature>
<gene>
    <name evidence="15" type="ORF">FSB_LOCUS15992</name>
</gene>
<dbReference type="InterPro" id="IPR057670">
    <property type="entry name" value="SH3_retrovirus"/>
</dbReference>
<feature type="domain" description="ABC transporter" evidence="13">
    <location>
        <begin position="1639"/>
        <end position="1882"/>
    </location>
</feature>
<name>A0A2N9FLY6_FAGSY</name>
<feature type="region of interest" description="Disordered" evidence="11">
    <location>
        <begin position="2230"/>
        <end position="2256"/>
    </location>
</feature>
<reference evidence="15" key="1">
    <citation type="submission" date="2018-02" db="EMBL/GenBank/DDBJ databases">
        <authorList>
            <person name="Cohen D.B."/>
            <person name="Kent A.D."/>
        </authorList>
    </citation>
    <scope>NUCLEOTIDE SEQUENCE</scope>
</reference>
<dbReference type="SUPFAM" id="SSF53098">
    <property type="entry name" value="Ribonuclease H-like"/>
    <property type="match status" value="1"/>
</dbReference>
<dbReference type="Pfam" id="PF25597">
    <property type="entry name" value="SH3_retrovirus"/>
    <property type="match status" value="1"/>
</dbReference>
<dbReference type="GO" id="GO:0015074">
    <property type="term" value="P:DNA integration"/>
    <property type="evidence" value="ECO:0007669"/>
    <property type="project" value="InterPro"/>
</dbReference>
<evidence type="ECO:0000256" key="5">
    <source>
        <dbReference type="ARBA" id="ARBA00022737"/>
    </source>
</evidence>
<accession>A0A2N9FLY6</accession>
<comment type="similarity">
    <text evidence="2">Belongs to the ABC transporter superfamily. ABCG family. PDR (TC 3.A.1.205) subfamily.</text>
</comment>
<dbReference type="InterPro" id="IPR003593">
    <property type="entry name" value="AAA+_ATPase"/>
</dbReference>
<dbReference type="Pfam" id="PF08370">
    <property type="entry name" value="PDR_assoc"/>
    <property type="match status" value="1"/>
</dbReference>
<dbReference type="Pfam" id="PF22936">
    <property type="entry name" value="Pol_BBD"/>
    <property type="match status" value="1"/>
</dbReference>
<feature type="transmembrane region" description="Helical" evidence="12">
    <location>
        <begin position="2783"/>
        <end position="2806"/>
    </location>
</feature>
<dbReference type="GO" id="GO:0004190">
    <property type="term" value="F:aspartic-type endopeptidase activity"/>
    <property type="evidence" value="ECO:0007669"/>
    <property type="project" value="UniProtKB-KW"/>
</dbReference>
<dbReference type="Gene3D" id="3.30.420.10">
    <property type="entry name" value="Ribonuclease H-like superfamily/Ribonuclease H"/>
    <property type="match status" value="1"/>
</dbReference>
<keyword evidence="6" id="KW-0547">Nucleotide-binding</keyword>
<evidence type="ECO:0000256" key="9">
    <source>
        <dbReference type="ARBA" id="ARBA00022989"/>
    </source>
</evidence>
<dbReference type="InterPro" id="IPR013581">
    <property type="entry name" value="PDR_assoc"/>
</dbReference>
<dbReference type="GO" id="GO:0016887">
    <property type="term" value="F:ATP hydrolysis activity"/>
    <property type="evidence" value="ECO:0007669"/>
    <property type="project" value="InterPro"/>
</dbReference>
<feature type="domain" description="Integrase catalytic" evidence="14">
    <location>
        <begin position="759"/>
        <end position="928"/>
    </location>
</feature>
<evidence type="ECO:0000256" key="3">
    <source>
        <dbReference type="ARBA" id="ARBA00022448"/>
    </source>
</evidence>
<feature type="region of interest" description="Disordered" evidence="11">
    <location>
        <begin position="1031"/>
        <end position="1088"/>
    </location>
</feature>
<dbReference type="SMART" id="SM00382">
    <property type="entry name" value="AAA"/>
    <property type="match status" value="2"/>
</dbReference>
<dbReference type="PANTHER" id="PTHR19241">
    <property type="entry name" value="ATP-BINDING CASSETTE TRANSPORTER"/>
    <property type="match status" value="1"/>
</dbReference>
<feature type="transmembrane region" description="Helical" evidence="12">
    <location>
        <begin position="2642"/>
        <end position="2660"/>
    </location>
</feature>
<dbReference type="InterPro" id="IPR036397">
    <property type="entry name" value="RNaseH_sf"/>
</dbReference>
<dbReference type="Pfam" id="PF13976">
    <property type="entry name" value="gag_pre-integrs"/>
    <property type="match status" value="1"/>
</dbReference>
<evidence type="ECO:0000259" key="14">
    <source>
        <dbReference type="PROSITE" id="PS50994"/>
    </source>
</evidence>
<evidence type="ECO:0000256" key="8">
    <source>
        <dbReference type="ARBA" id="ARBA00022840"/>
    </source>
</evidence>
<dbReference type="FunFam" id="3.40.50.300:FF:000532">
    <property type="entry name" value="ABC transporter G family member 34"/>
    <property type="match status" value="1"/>
</dbReference>
<sequence length="2896" mass="324535">MAQMVGTDEIESLRIELAEIGRSIRSSFRLNNSSFRGSTSGLSSTKDDADVEYALQWAAIERLPTFERLRSSLYDEDGDVDGGTDNKEKRVIDVTKLGAQERHLFIEKLIKHIEHDNLRLLRKIRNRIDKVGVKLPTVEVRYKNLRVEAECEVVHGKPLPTLWNSLKSVLSVFTKLPGSKSSQAKISIINDVSGIIKPGRITLLLGPPGCGKTSLLKALSGNLNQSLKLCASCDYLGAMGDSSSTSPMSLSHHAPAQRITSALLNGRNFAAWSRSLRLYLGGKGKSGWLLGIEKQPAASDEKRIQWDMDNCTILGWMFNSIDERIYNTFMYHDTVNGLWTALCQMYAHARNDARIFELYQDVSHASQAALGLSVVDYFGYLQSRWEELAQYEPLSDFPVEAASIVVTRLSRQHTYQFLLGLKPEFEALRTQILNTSPMPSLYEAYATIDSDERRRRLGPPISTTVSAPPVIAEQMAFAANSARCFKLHPELRQTVHKNRPPNFSSTRTAAIAEITGNSAALSDFSRLQAQIGQLQDQLGSLVAQTHDTPIAPTTTIATGTPTAFHVRSGEPIWVLDSGANDHMTGESSVFSSPLIPVTQSVSLADGSTSHISHKGDVFLSSDIMLSSVLYIPNFAFNLLSVSRLAKSLNCAVIFLPFHCLLQDLSSKKIFGRGYERDGLYYFGDPPPATSGLQASILPSSSSYVFSFKTLTLWHARLGHANFQYLCLLFPSFIKACKDHKFQCEVCELSKHTRTSYIPRIHRPSSVFDLIHSDVWGPSPVMAFSGHRYYVTFIDDHSRCTWVYLLKKKSDVLSLFTQFLQMIKTQYNTIVRAIRSDNGGEYISDAFCSQLNQKGILHQLTCPQTPEQNGVAERKNRHIMSIVRCLLCGMHVPKSYWHMAVLTAVYLINRTPSRVLHGMAPLQFLKPDCALFQILPRVFGCTCFVQNRSPTRTKLDNKSIRCIFLGYSTMSKAYRCYDPISRHLYHSLDVTFFEDIPFYGTHSPLQVSDSSHSTEDTSPLVRPVPIFDFMVPESPPPAPTSHPPLQVYTRRPRSPLPDSPLAPGSGISSTPLVSTQSPPTSRYPSRVRQPPSRFGWLCSTNHPISQYISYLGLSDSYHAFIGMMDSVSIPRSVSAALQDPKWVTAMQVEMDALQANQTWELVPLPSGEKTVGCKWVFTVKYLTDGSVDRYKARLVAKGFTQIPGKDFGATFAPVAKLTSVRLLVSLAASHSWPLHQLDVKNAFLHGNLLETIYMDPPPGFRAEGEYAGKVCRLRKSLYGLKQSPRAWFSRFSEVILSMEFVRCHSDHTCFIRRRCDGRCIILLVYVDDIILTGDDAPGIAHVKQSLGKVFDVKDLGTLKYFLGIEVARSRHGISLSQRKYTLDLLQDTGMLGCRPASTPMDPNLKLSVESGELLSNPSMYQRLVGRLIYLTNTRPDLTFAVSVVSQFMHAPRTSHLDAVHHILRYVKTSPGLGLFYSAGHQSGLSCFTDADYAGSQTDRRSTTGLSTFYGNHLISWKSKKQTVVSRSSAEAEYRAMAQGTCEILWLRSICNELGFMETDSSQLFCDNKSAIMLASDSVLHERSKHIEVDIHFIREKGTSAEKWWLKDGICEIDAGGTEGSATNGGQRMAMPVTIGEHYRFLKDNLSVTCGWKMHWGASTLMRCMSGLKGFEDTLHTPLGPEGVVVSNKNNAVMALNDDMSADVALDAGVVLASDVALGLMCISRSFKCTTFFWPNEEVMVEVSKREKEAGVVPDPDIDTYMKILGLDICADTLVGDVMRRGISGGQKKRLTTGEMIVGPTKALFMDEITNGLDSSTAFQSVTCLQQLVHITDATVLVSLLQPAPETFDLFDDLILMSEGKIVYHGPRDHVLEFFEDCGFRCPERKGVADFVQEVISKKDQAPYWHHMEVPYSYVSVDMFARKFKESPYEKKLDEKLSEPYDKSQSHKDALSFSLYSLSKWELFRACASRELLLMKRNSFLYIFKTIQLFIIACITMTVFLRTRMDIDVLHANYYMGSLFYALVILLVDGFPELSMTIQRLEVFYKQKAFCFYPAWAYAIPASLLKVPLSFVESLVWTALTYYVIGYSPEAERFFRQFILLFAVHLSSLSMFRFLASVFQTNTSSMTAASMPVWLKWGFWVSPLTYGEIGLSLNEFLAPRWQKMLSTNTTIGQGILESRGLNFDGYLYWISLGTLFGFTILFNIGYILALTFLKSPGSRAIISHEKLSKIQGSEDSHDGAHLDKKSRNSPPQTSIEPKRGRMVLPFTPLTVVFQDVQYYVDTPLEMREHGFTNKKLQILSDITGALRPGVLTALMGVSGAGKTTLLDVLAGRKTSGYIEGQIKIGGYPKVQETFARVSGYCEQTDIHSPQITVEESVLFSAWLRLSPQIDSKTKAEFVNEVLETIELDGIKDALVGIPGVTGLSNEQRKRLTIAVELVANPSIIFMDEPTTGLDARAAAIVMRAVKNVVDTGRTIVCTIHQPSIDIFEAFDELILLKSGGHLIYSGPLGQHSSGVIEYFESIPGVQKIRNNYNPATWMLEVTSTSAEAELGVDFALKYRESALYESNFYAAEFYHSLASVLKSIGNGLVLCLKNNELVRQLSSPPPDSSDLYFPTRFSQNGWGQFKSCLWKQHLAYWRSPAYNLMRIIHTLISALIFGVLYWNQGKNLINQQNVFNIAGSMYVSVIFLGINNCSTVLPYVATERTVMYRERFAGMYSSWAYSLAQVIVEVPYIFTETVIFVTIIYPMIGYYGSAYKVFWYFYVTFCSLLYFNYLGMLLVSFTPNFMVAAILSSSFYTMFNLFAGFLIPKPQIPKWWIWLYYLIPTSWSLNGLLTSQYGDINKDIGVFGQTKTVVAFLREYFGFHHDQLAIVAVVLIAFPIFFASLFAYFIGRLNFQRR</sequence>
<feature type="transmembrane region" description="Helical" evidence="12">
    <location>
        <begin position="2011"/>
        <end position="2029"/>
    </location>
</feature>
<dbReference type="InterPro" id="IPR012337">
    <property type="entry name" value="RNaseH-like_sf"/>
</dbReference>
<dbReference type="FunFam" id="3.40.50.300:FF:000157">
    <property type="entry name" value="ABC transporter G family member 34"/>
    <property type="match status" value="1"/>
</dbReference>
<dbReference type="InterPro" id="IPR025724">
    <property type="entry name" value="GAG-pre-integrase_dom"/>
</dbReference>
<evidence type="ECO:0000256" key="1">
    <source>
        <dbReference type="ARBA" id="ARBA00004141"/>
    </source>
</evidence>
<keyword evidence="5" id="KW-0677">Repeat</keyword>
<keyword evidence="3" id="KW-0813">Transport</keyword>
<keyword evidence="7" id="KW-0064">Aspartyl protease</keyword>
<evidence type="ECO:0000256" key="11">
    <source>
        <dbReference type="SAM" id="MobiDB-lite"/>
    </source>
</evidence>
<keyword evidence="9 12" id="KW-1133">Transmembrane helix</keyword>
<dbReference type="InterPro" id="IPR029481">
    <property type="entry name" value="ABC_trans_N"/>
</dbReference>
<feature type="transmembrane region" description="Helical" evidence="12">
    <location>
        <begin position="2096"/>
        <end position="2117"/>
    </location>
</feature>
<dbReference type="SUPFAM" id="SSF52540">
    <property type="entry name" value="P-loop containing nucleoside triphosphate hydrolases"/>
    <property type="match status" value="3"/>
</dbReference>
<dbReference type="InterPro" id="IPR043502">
    <property type="entry name" value="DNA/RNA_pol_sf"/>
</dbReference>
<dbReference type="Pfam" id="PF14244">
    <property type="entry name" value="Retrotran_gag_3"/>
    <property type="match status" value="1"/>
</dbReference>
<dbReference type="InterPro" id="IPR054722">
    <property type="entry name" value="PolX-like_BBD"/>
</dbReference>
<feature type="domain" description="ABC transporter" evidence="13">
    <location>
        <begin position="2269"/>
        <end position="2522"/>
    </location>
</feature>
<dbReference type="InterPro" id="IPR003439">
    <property type="entry name" value="ABC_transporter-like_ATP-bd"/>
</dbReference>
<protein>
    <recommendedName>
        <fullName evidence="16">Integrase catalytic domain-containing protein</fullName>
    </recommendedName>
</protein>
<dbReference type="GO" id="GO:0005886">
    <property type="term" value="C:plasma membrane"/>
    <property type="evidence" value="ECO:0007669"/>
    <property type="project" value="UniProtKB-ARBA"/>
</dbReference>
<evidence type="ECO:0000313" key="15">
    <source>
        <dbReference type="EMBL" id="SPC88110.1"/>
    </source>
</evidence>
<keyword evidence="8" id="KW-0067">ATP-binding</keyword>
<dbReference type="Pfam" id="PF00665">
    <property type="entry name" value="rve"/>
    <property type="match status" value="1"/>
</dbReference>
<dbReference type="EMBL" id="OIVN01000971">
    <property type="protein sequence ID" value="SPC88110.1"/>
    <property type="molecule type" value="Genomic_DNA"/>
</dbReference>
<dbReference type="GO" id="GO:0003676">
    <property type="term" value="F:nucleic acid binding"/>
    <property type="evidence" value="ECO:0007669"/>
    <property type="project" value="InterPro"/>
</dbReference>
<dbReference type="InterPro" id="IPR043926">
    <property type="entry name" value="ABCG_dom"/>
</dbReference>
<keyword evidence="10 12" id="KW-0472">Membrane</keyword>
<dbReference type="Pfam" id="PF14510">
    <property type="entry name" value="ABC_trans_N"/>
    <property type="match status" value="1"/>
</dbReference>
<dbReference type="InterPro" id="IPR034003">
    <property type="entry name" value="ABCG_PDR_2"/>
</dbReference>
<feature type="transmembrane region" description="Helical" evidence="12">
    <location>
        <begin position="2184"/>
        <end position="2211"/>
    </location>
</feature>
<dbReference type="PROSITE" id="PS50994">
    <property type="entry name" value="INTEGRASE"/>
    <property type="match status" value="1"/>
</dbReference>
<keyword evidence="4 12" id="KW-0812">Transmembrane</keyword>
<dbReference type="InterPro" id="IPR013525">
    <property type="entry name" value="ABC2_TM"/>
</dbReference>
<evidence type="ECO:0000256" key="7">
    <source>
        <dbReference type="ARBA" id="ARBA00022750"/>
    </source>
</evidence>
<dbReference type="PROSITE" id="PS50893">
    <property type="entry name" value="ABC_TRANSPORTER_2"/>
    <property type="match status" value="2"/>
</dbReference>
<evidence type="ECO:0000259" key="13">
    <source>
        <dbReference type="PROSITE" id="PS50893"/>
    </source>
</evidence>
<evidence type="ECO:0008006" key="16">
    <source>
        <dbReference type="Google" id="ProtNLM"/>
    </source>
</evidence>
<dbReference type="InterPro" id="IPR013103">
    <property type="entry name" value="RVT_2"/>
</dbReference>
<dbReference type="GO" id="GO:0005524">
    <property type="term" value="F:ATP binding"/>
    <property type="evidence" value="ECO:0007669"/>
    <property type="project" value="UniProtKB-KW"/>
</dbReference>
<feature type="compositionally biased region" description="Polar residues" evidence="11">
    <location>
        <begin position="1065"/>
        <end position="1082"/>
    </location>
</feature>
<keyword evidence="7" id="KW-0645">Protease</keyword>
<feature type="transmembrane region" description="Helical" evidence="12">
    <location>
        <begin position="2717"/>
        <end position="2743"/>
    </location>
</feature>
<evidence type="ECO:0000256" key="4">
    <source>
        <dbReference type="ARBA" id="ARBA00022692"/>
    </source>
</evidence>
<dbReference type="Pfam" id="PF01061">
    <property type="entry name" value="ABC2_membrane"/>
    <property type="match status" value="2"/>
</dbReference>
<evidence type="ECO:0000256" key="10">
    <source>
        <dbReference type="ARBA" id="ARBA00023136"/>
    </source>
</evidence>
<feature type="transmembrane region" description="Helical" evidence="12">
    <location>
        <begin position="1978"/>
        <end position="1999"/>
    </location>
</feature>
<comment type="subcellular location">
    <subcellularLocation>
        <location evidence="1">Membrane</location>
        <topology evidence="1">Multi-pass membrane protein</topology>
    </subcellularLocation>
</comment>
<dbReference type="InterPro" id="IPR029472">
    <property type="entry name" value="Copia-like_N"/>
</dbReference>
<feature type="transmembrane region" description="Helical" evidence="12">
    <location>
        <begin position="2755"/>
        <end position="2777"/>
    </location>
</feature>
<dbReference type="Gene3D" id="3.40.50.300">
    <property type="entry name" value="P-loop containing nucleotide triphosphate hydrolases"/>
    <property type="match status" value="3"/>
</dbReference>
<dbReference type="InterPro" id="IPR001584">
    <property type="entry name" value="Integrase_cat-core"/>
</dbReference>
<dbReference type="CDD" id="cd09272">
    <property type="entry name" value="RNase_HI_RT_Ty1"/>
    <property type="match status" value="1"/>
</dbReference>
<dbReference type="SUPFAM" id="SSF56672">
    <property type="entry name" value="DNA/RNA polymerases"/>
    <property type="match status" value="1"/>
</dbReference>
<evidence type="ECO:0000256" key="12">
    <source>
        <dbReference type="SAM" id="Phobius"/>
    </source>
</evidence>
<evidence type="ECO:0000256" key="6">
    <source>
        <dbReference type="ARBA" id="ARBA00022741"/>
    </source>
</evidence>
<organism evidence="15">
    <name type="scientific">Fagus sylvatica</name>
    <name type="common">Beechnut</name>
    <dbReference type="NCBI Taxonomy" id="28930"/>
    <lineage>
        <taxon>Eukaryota</taxon>
        <taxon>Viridiplantae</taxon>
        <taxon>Streptophyta</taxon>
        <taxon>Embryophyta</taxon>
        <taxon>Tracheophyta</taxon>
        <taxon>Spermatophyta</taxon>
        <taxon>Magnoliopsida</taxon>
        <taxon>eudicotyledons</taxon>
        <taxon>Gunneridae</taxon>
        <taxon>Pentapetalae</taxon>
        <taxon>rosids</taxon>
        <taxon>fabids</taxon>
        <taxon>Fagales</taxon>
        <taxon>Fagaceae</taxon>
        <taxon>Fagus</taxon>
    </lineage>
</organism>
<dbReference type="CDD" id="cd03232">
    <property type="entry name" value="ABCG_PDR_domain2"/>
    <property type="match status" value="1"/>
</dbReference>